<evidence type="ECO:0000256" key="10">
    <source>
        <dbReference type="ARBA" id="ARBA00023237"/>
    </source>
</evidence>
<dbReference type="Proteomes" id="UP000575068">
    <property type="component" value="Unassembled WGS sequence"/>
</dbReference>
<dbReference type="RefSeq" id="WP_184477206.1">
    <property type="nucleotide sequence ID" value="NZ_JACHOV010000015.1"/>
</dbReference>
<dbReference type="InterPro" id="IPR036942">
    <property type="entry name" value="Beta-barrel_TonB_sf"/>
</dbReference>
<evidence type="ECO:0000256" key="12">
    <source>
        <dbReference type="RuleBase" id="RU003357"/>
    </source>
</evidence>
<organism evidence="16 17">
    <name type="scientific">Rhizorhapis suberifaciens</name>
    <name type="common">corky root of lettuce</name>
    <dbReference type="NCBI Taxonomy" id="13656"/>
    <lineage>
        <taxon>Bacteria</taxon>
        <taxon>Pseudomonadati</taxon>
        <taxon>Pseudomonadota</taxon>
        <taxon>Alphaproteobacteria</taxon>
        <taxon>Sphingomonadales</taxon>
        <taxon>Sphingomonadaceae</taxon>
        <taxon>Rhizorhapis</taxon>
    </lineage>
</organism>
<evidence type="ECO:0000256" key="4">
    <source>
        <dbReference type="ARBA" id="ARBA00022496"/>
    </source>
</evidence>
<feature type="signal peptide" evidence="13">
    <location>
        <begin position="1"/>
        <end position="21"/>
    </location>
</feature>
<feature type="chain" id="PRO_5032511597" evidence="13">
    <location>
        <begin position="22"/>
        <end position="739"/>
    </location>
</feature>
<evidence type="ECO:0000256" key="2">
    <source>
        <dbReference type="ARBA" id="ARBA00022448"/>
    </source>
</evidence>
<comment type="similarity">
    <text evidence="11 12">Belongs to the TonB-dependent receptor family.</text>
</comment>
<evidence type="ECO:0000256" key="3">
    <source>
        <dbReference type="ARBA" id="ARBA00022452"/>
    </source>
</evidence>
<dbReference type="EMBL" id="JACHOV010000015">
    <property type="protein sequence ID" value="MBB4642799.1"/>
    <property type="molecule type" value="Genomic_DNA"/>
</dbReference>
<comment type="caution">
    <text evidence="16">The sequence shown here is derived from an EMBL/GenBank/DDBJ whole genome shotgun (WGS) entry which is preliminary data.</text>
</comment>
<accession>A0A840HZ03</accession>
<dbReference type="Pfam" id="PF07715">
    <property type="entry name" value="Plug"/>
    <property type="match status" value="1"/>
</dbReference>
<dbReference type="Gene3D" id="2.40.170.20">
    <property type="entry name" value="TonB-dependent receptor, beta-barrel domain"/>
    <property type="match status" value="1"/>
</dbReference>
<sequence length="739" mass="79530">MRALGPVSAALSALLASTSYAQTPPDTTGADAASNDTPVDIVVTAQRRAENLQDTPIAVTAVTAAAAQNLGLADVKDIAAITPGASFTTTNGFFTSRIRGIGSDFVSVGIESPVAIYEDGAYLTRTLTVNEIIDNFDIGSIQVLRGPQGTLYGRNATGGVIIINSADPTSKFEGRVRGEIGNLEHRQLNGMINLPLGEDLAFRGTASYKHEGGHVRNLITDSDIGGGRTYSVRGKLRWQPGNADIVLGGQYYDTAYRLGPLQSLARNDSTCYACVLFPGVVSPSVDLFETESVVNLQPVRTKYYGANLKMSFEIGDFQLTSTTTYRKQKTVDSAGDADLTPLLGFEFAVPRSGGRSYTQDFLVSSKLDGPLNYLFGLSYLNDKGIFNTRFVGDPALGLGGTGLTPDTAFGADNTALTKSYAAFAEAYYQLTDTLKATIGGRYTYEERSAHVEFTVGGAFDLSTTQRAFTPRFVLAWDNGPTNLYYSFTRGFKAGGFPGPIFAPIDPVLPEKIFSHEVGVKQSLFDNRLRLNAAAFYFKNKGLQTQTIDLQSGGTITANAGALENYGVEVEAQILPMEGLTLGVTGSWQHARFKPYENAAIACFDPTAVAPVPTLSRCFTDLTGTPPPQAPDWSGSFNATYEFPIATWTASLSGIAQYRSSIYYTPGAGGELQADRDGERFLVNASGYVSPPGENLRIGFYALNVFNKKHVAFVQTDTTFGVYHNAARPRTYGLRLEYSF</sequence>
<feature type="domain" description="TonB-dependent receptor-like beta-barrel" evidence="14">
    <location>
        <begin position="301"/>
        <end position="704"/>
    </location>
</feature>
<evidence type="ECO:0000256" key="5">
    <source>
        <dbReference type="ARBA" id="ARBA00022692"/>
    </source>
</evidence>
<reference evidence="16 17" key="1">
    <citation type="submission" date="2020-08" db="EMBL/GenBank/DDBJ databases">
        <title>Genomic Encyclopedia of Type Strains, Phase IV (KMG-IV): sequencing the most valuable type-strain genomes for metagenomic binning, comparative biology and taxonomic classification.</title>
        <authorList>
            <person name="Goeker M."/>
        </authorList>
    </citation>
    <scope>NUCLEOTIDE SEQUENCE [LARGE SCALE GENOMIC DNA]</scope>
    <source>
        <strain evidence="16 17">DSM 7465</strain>
    </source>
</reference>
<dbReference type="SUPFAM" id="SSF56935">
    <property type="entry name" value="Porins"/>
    <property type="match status" value="1"/>
</dbReference>
<evidence type="ECO:0000256" key="1">
    <source>
        <dbReference type="ARBA" id="ARBA00004571"/>
    </source>
</evidence>
<keyword evidence="4" id="KW-0410">Iron transport</keyword>
<comment type="subcellular location">
    <subcellularLocation>
        <location evidence="1 11">Cell outer membrane</location>
        <topology evidence="1 11">Multi-pass membrane protein</topology>
    </subcellularLocation>
</comment>
<name>A0A840HZ03_9SPHN</name>
<keyword evidence="8 12" id="KW-0798">TonB box</keyword>
<keyword evidence="10 11" id="KW-0998">Cell outer membrane</keyword>
<dbReference type="GO" id="GO:0009279">
    <property type="term" value="C:cell outer membrane"/>
    <property type="evidence" value="ECO:0007669"/>
    <property type="project" value="UniProtKB-SubCell"/>
</dbReference>
<keyword evidence="13" id="KW-0732">Signal</keyword>
<evidence type="ECO:0000256" key="8">
    <source>
        <dbReference type="ARBA" id="ARBA00023077"/>
    </source>
</evidence>
<keyword evidence="6" id="KW-0408">Iron</keyword>
<evidence type="ECO:0000256" key="6">
    <source>
        <dbReference type="ARBA" id="ARBA00023004"/>
    </source>
</evidence>
<evidence type="ECO:0000313" key="17">
    <source>
        <dbReference type="Proteomes" id="UP000575068"/>
    </source>
</evidence>
<feature type="domain" description="TonB-dependent receptor plug" evidence="15">
    <location>
        <begin position="52"/>
        <end position="160"/>
    </location>
</feature>
<dbReference type="GO" id="GO:0006826">
    <property type="term" value="P:iron ion transport"/>
    <property type="evidence" value="ECO:0007669"/>
    <property type="project" value="UniProtKB-KW"/>
</dbReference>
<keyword evidence="9 11" id="KW-0472">Membrane</keyword>
<keyword evidence="7" id="KW-0406">Ion transport</keyword>
<dbReference type="InterPro" id="IPR000531">
    <property type="entry name" value="Beta-barrel_TonB"/>
</dbReference>
<protein>
    <submittedName>
        <fullName evidence="16">Iron complex outermembrane receptor protein</fullName>
    </submittedName>
</protein>
<dbReference type="AlphaFoldDB" id="A0A840HZ03"/>
<dbReference type="InterPro" id="IPR039426">
    <property type="entry name" value="TonB-dep_rcpt-like"/>
</dbReference>
<dbReference type="PROSITE" id="PS52016">
    <property type="entry name" value="TONB_DEPENDENT_REC_3"/>
    <property type="match status" value="1"/>
</dbReference>
<dbReference type="Pfam" id="PF00593">
    <property type="entry name" value="TonB_dep_Rec_b-barrel"/>
    <property type="match status" value="1"/>
</dbReference>
<keyword evidence="16" id="KW-0675">Receptor</keyword>
<keyword evidence="5 11" id="KW-0812">Transmembrane</keyword>
<evidence type="ECO:0000313" key="16">
    <source>
        <dbReference type="EMBL" id="MBB4642799.1"/>
    </source>
</evidence>
<keyword evidence="17" id="KW-1185">Reference proteome</keyword>
<evidence type="ECO:0000259" key="14">
    <source>
        <dbReference type="Pfam" id="PF00593"/>
    </source>
</evidence>
<evidence type="ECO:0000256" key="9">
    <source>
        <dbReference type="ARBA" id="ARBA00023136"/>
    </source>
</evidence>
<proteinExistence type="inferred from homology"/>
<evidence type="ECO:0000259" key="15">
    <source>
        <dbReference type="Pfam" id="PF07715"/>
    </source>
</evidence>
<dbReference type="PANTHER" id="PTHR32552:SF81">
    <property type="entry name" value="TONB-DEPENDENT OUTER MEMBRANE RECEPTOR"/>
    <property type="match status" value="1"/>
</dbReference>
<evidence type="ECO:0000256" key="7">
    <source>
        <dbReference type="ARBA" id="ARBA00023065"/>
    </source>
</evidence>
<keyword evidence="3 11" id="KW-1134">Transmembrane beta strand</keyword>
<evidence type="ECO:0000256" key="13">
    <source>
        <dbReference type="SAM" id="SignalP"/>
    </source>
</evidence>
<evidence type="ECO:0000256" key="11">
    <source>
        <dbReference type="PROSITE-ProRule" id="PRU01360"/>
    </source>
</evidence>
<gene>
    <name evidence="16" type="ORF">HNQ99_003135</name>
</gene>
<dbReference type="InterPro" id="IPR012910">
    <property type="entry name" value="Plug_dom"/>
</dbReference>
<dbReference type="PANTHER" id="PTHR32552">
    <property type="entry name" value="FERRICHROME IRON RECEPTOR-RELATED"/>
    <property type="match status" value="1"/>
</dbReference>
<keyword evidence="2 11" id="KW-0813">Transport</keyword>